<evidence type="ECO:0000256" key="9">
    <source>
        <dbReference type="ARBA" id="ARBA00047746"/>
    </source>
</evidence>
<evidence type="ECO:0000256" key="3">
    <source>
        <dbReference type="ARBA" id="ARBA00022598"/>
    </source>
</evidence>
<keyword evidence="5 11" id="KW-0547">Nucleotide-binding</keyword>
<gene>
    <name evidence="12" type="ORF">DFQ14_10488</name>
</gene>
<evidence type="ECO:0000256" key="2">
    <source>
        <dbReference type="ARBA" id="ARBA00012726"/>
    </source>
</evidence>
<feature type="binding site" evidence="11">
    <location>
        <begin position="116"/>
        <end position="119"/>
    </location>
    <ligand>
        <name>GMP</name>
        <dbReference type="ChEBI" id="CHEBI:58115"/>
    </ligand>
</feature>
<dbReference type="EMBL" id="QPJC01000004">
    <property type="protein sequence ID" value="RCW44499.1"/>
    <property type="molecule type" value="Genomic_DNA"/>
</dbReference>
<dbReference type="GO" id="GO:0005525">
    <property type="term" value="F:GTP binding"/>
    <property type="evidence" value="ECO:0007669"/>
    <property type="project" value="UniProtKB-KW"/>
</dbReference>
<dbReference type="Pfam" id="PF01139">
    <property type="entry name" value="RtcB"/>
    <property type="match status" value="1"/>
</dbReference>
<dbReference type="Gene3D" id="3.90.1860.10">
    <property type="entry name" value="tRNA-splicing ligase RtcB"/>
    <property type="match status" value="1"/>
</dbReference>
<dbReference type="GO" id="GO:0170057">
    <property type="term" value="F:RNA ligase (GTP) activity"/>
    <property type="evidence" value="ECO:0007669"/>
    <property type="project" value="UniProtKB-EC"/>
</dbReference>
<dbReference type="GO" id="GO:0006396">
    <property type="term" value="P:RNA processing"/>
    <property type="evidence" value="ECO:0007669"/>
    <property type="project" value="InterPro"/>
</dbReference>
<evidence type="ECO:0000313" key="13">
    <source>
        <dbReference type="Proteomes" id="UP000253495"/>
    </source>
</evidence>
<evidence type="ECO:0000313" key="12">
    <source>
        <dbReference type="EMBL" id="RCW44499.1"/>
    </source>
</evidence>
<feature type="binding site" evidence="11">
    <location>
        <position position="99"/>
    </location>
    <ligand>
        <name>GMP</name>
        <dbReference type="ChEBI" id="CHEBI:58115"/>
    </ligand>
</feature>
<keyword evidence="4" id="KW-0479">Metal-binding</keyword>
<keyword evidence="7 11" id="KW-0342">GTP-binding</keyword>
<keyword evidence="3 12" id="KW-0436">Ligase</keyword>
<feature type="active site" description="GMP-histidine intermediate" evidence="10">
    <location>
        <position position="116"/>
    </location>
</feature>
<protein>
    <recommendedName>
        <fullName evidence="2">3'-phosphate/5'-hydroxy nucleic acid ligase</fullName>
        <ecNumber evidence="2">6.5.1.8</ecNumber>
    </recommendedName>
</protein>
<evidence type="ECO:0000256" key="7">
    <source>
        <dbReference type="ARBA" id="ARBA00023134"/>
    </source>
</evidence>
<dbReference type="EC" id="6.5.1.8" evidence="2"/>
<evidence type="ECO:0000256" key="11">
    <source>
        <dbReference type="PIRSR" id="PIRSR601233-2"/>
    </source>
</evidence>
<sequence length="193" mass="20391">MLPRIMEGLDAAIPRGAGRGAVWKLSGKRELGNVLLGGSRYAVEQGHGEQHDLDGRQHRVCVHRKGATRALPAGHAELPPDLRAVGQPVLIPGSMGTASYVLKGIPSGDAFFSTCHGAGRVRSRHQAARSTSGKHLREELGRHGIRVRGASPRGLAEEAPDAYKDVSEVVEAAEGANLCRKVARLVPVGVVKG</sequence>
<evidence type="ECO:0000256" key="1">
    <source>
        <dbReference type="ARBA" id="ARBA00001936"/>
    </source>
</evidence>
<dbReference type="AlphaFoldDB" id="A0A368VS18"/>
<reference evidence="12 13" key="1">
    <citation type="submission" date="2018-07" db="EMBL/GenBank/DDBJ databases">
        <title>Genomic Encyclopedia of Type Strains, Phase III (KMG-III): the genomes of soil and plant-associated and newly described type strains.</title>
        <authorList>
            <person name="Whitman W."/>
        </authorList>
    </citation>
    <scope>NUCLEOTIDE SEQUENCE [LARGE SCALE GENOMIC DNA]</scope>
    <source>
        <strain evidence="12 13">CECT 8575</strain>
    </source>
</reference>
<comment type="catalytic activity">
    <reaction evidence="9">
        <text>a 3'-end 3'-phospho-ribonucleotide-RNA + a 5'-end dephospho-ribonucleoside-RNA + GTP = a ribonucleotidyl-ribonucleotide-RNA + GMP + diphosphate</text>
        <dbReference type="Rhea" id="RHEA:68076"/>
        <dbReference type="Rhea" id="RHEA-COMP:10463"/>
        <dbReference type="Rhea" id="RHEA-COMP:13936"/>
        <dbReference type="Rhea" id="RHEA-COMP:17355"/>
        <dbReference type="ChEBI" id="CHEBI:33019"/>
        <dbReference type="ChEBI" id="CHEBI:37565"/>
        <dbReference type="ChEBI" id="CHEBI:58115"/>
        <dbReference type="ChEBI" id="CHEBI:83062"/>
        <dbReference type="ChEBI" id="CHEBI:138284"/>
        <dbReference type="ChEBI" id="CHEBI:173118"/>
        <dbReference type="EC" id="6.5.1.8"/>
    </reaction>
</comment>
<evidence type="ECO:0000256" key="10">
    <source>
        <dbReference type="PIRSR" id="PIRSR601233-1"/>
    </source>
</evidence>
<keyword evidence="13" id="KW-1185">Reference proteome</keyword>
<dbReference type="GO" id="GO:0042245">
    <property type="term" value="P:RNA repair"/>
    <property type="evidence" value="ECO:0007669"/>
    <property type="project" value="UniProtKB-KW"/>
</dbReference>
<dbReference type="Proteomes" id="UP000253495">
    <property type="component" value="Unassembled WGS sequence"/>
</dbReference>
<feature type="binding site" evidence="11">
    <location>
        <position position="192"/>
    </location>
    <ligand>
        <name>GMP</name>
        <dbReference type="ChEBI" id="CHEBI:58115"/>
    </ligand>
</feature>
<dbReference type="PANTHER" id="PTHR11118:SF1">
    <property type="entry name" value="RNA-SPLICING LIGASE RTCB HOMOLOG"/>
    <property type="match status" value="1"/>
</dbReference>
<keyword evidence="8" id="KW-0464">Manganese</keyword>
<organism evidence="12 13">
    <name type="scientific">Halopolyspora algeriensis</name>
    <dbReference type="NCBI Taxonomy" id="1500506"/>
    <lineage>
        <taxon>Bacteria</taxon>
        <taxon>Bacillati</taxon>
        <taxon>Actinomycetota</taxon>
        <taxon>Actinomycetes</taxon>
        <taxon>Actinomycetes incertae sedis</taxon>
        <taxon>Halopolyspora</taxon>
    </lineage>
</organism>
<comment type="caution">
    <text evidence="12">The sequence shown here is derived from an EMBL/GenBank/DDBJ whole genome shotgun (WGS) entry which is preliminary data.</text>
</comment>
<evidence type="ECO:0000256" key="4">
    <source>
        <dbReference type="ARBA" id="ARBA00022723"/>
    </source>
</evidence>
<dbReference type="InterPro" id="IPR001233">
    <property type="entry name" value="RtcB"/>
</dbReference>
<dbReference type="PANTHER" id="PTHR11118">
    <property type="entry name" value="RNA-SPLICING LIGASE RTCB HOMOLOG"/>
    <property type="match status" value="1"/>
</dbReference>
<feature type="binding site" evidence="11">
    <location>
        <begin position="92"/>
        <end position="95"/>
    </location>
    <ligand>
        <name>GMP</name>
        <dbReference type="ChEBI" id="CHEBI:58115"/>
    </ligand>
</feature>
<dbReference type="SUPFAM" id="SSF103365">
    <property type="entry name" value="Hypothetical protein PH1602"/>
    <property type="match status" value="1"/>
</dbReference>
<name>A0A368VS18_9ACTN</name>
<evidence type="ECO:0000256" key="5">
    <source>
        <dbReference type="ARBA" id="ARBA00022741"/>
    </source>
</evidence>
<evidence type="ECO:0000256" key="6">
    <source>
        <dbReference type="ARBA" id="ARBA00022800"/>
    </source>
</evidence>
<proteinExistence type="predicted"/>
<dbReference type="GO" id="GO:0003972">
    <property type="term" value="F:RNA ligase (ATP) activity"/>
    <property type="evidence" value="ECO:0007669"/>
    <property type="project" value="TreeGrafter"/>
</dbReference>
<dbReference type="GO" id="GO:0046872">
    <property type="term" value="F:metal ion binding"/>
    <property type="evidence" value="ECO:0007669"/>
    <property type="project" value="UniProtKB-KW"/>
</dbReference>
<accession>A0A368VS18</accession>
<evidence type="ECO:0000256" key="8">
    <source>
        <dbReference type="ARBA" id="ARBA00023211"/>
    </source>
</evidence>
<comment type="cofactor">
    <cofactor evidence="1">
        <name>Mn(2+)</name>
        <dbReference type="ChEBI" id="CHEBI:29035"/>
    </cofactor>
</comment>
<dbReference type="InterPro" id="IPR036025">
    <property type="entry name" value="RtcB-like_sf"/>
</dbReference>
<keyword evidence="6" id="KW-0692">RNA repair</keyword>